<dbReference type="InterPro" id="IPR051311">
    <property type="entry name" value="DedA_domain"/>
</dbReference>
<feature type="transmembrane region" description="Helical" evidence="1">
    <location>
        <begin position="85"/>
        <end position="108"/>
    </location>
</feature>
<feature type="domain" description="VTT" evidence="2">
    <location>
        <begin position="35"/>
        <end position="133"/>
    </location>
</feature>
<evidence type="ECO:0000259" key="2">
    <source>
        <dbReference type="Pfam" id="PF09335"/>
    </source>
</evidence>
<feature type="transmembrane region" description="Helical" evidence="1">
    <location>
        <begin position="115"/>
        <end position="136"/>
    </location>
</feature>
<keyword evidence="1" id="KW-0812">Transmembrane</keyword>
<dbReference type="PANTHER" id="PTHR42709:SF4">
    <property type="entry name" value="INNER MEMBRANE PROTEIN YQAA"/>
    <property type="match status" value="1"/>
</dbReference>
<dbReference type="InterPro" id="IPR032816">
    <property type="entry name" value="VTT_dom"/>
</dbReference>
<protein>
    <recommendedName>
        <fullName evidence="2">VTT domain-containing protein</fullName>
    </recommendedName>
</protein>
<feature type="transmembrane region" description="Helical" evidence="1">
    <location>
        <begin position="34"/>
        <end position="55"/>
    </location>
</feature>
<evidence type="ECO:0000313" key="3">
    <source>
        <dbReference type="EMBL" id="SHO81207.1"/>
    </source>
</evidence>
<gene>
    <name evidence="3" type="ORF">MNB_SV-15-1591</name>
</gene>
<dbReference type="Pfam" id="PF09335">
    <property type="entry name" value="VTT_dom"/>
    <property type="match status" value="1"/>
</dbReference>
<reference evidence="3" key="1">
    <citation type="submission" date="2016-10" db="EMBL/GenBank/DDBJ databases">
        <authorList>
            <person name="de Groot N.N."/>
        </authorList>
    </citation>
    <scope>NUCLEOTIDE SEQUENCE</scope>
</reference>
<dbReference type="EMBL" id="FRYL01000031">
    <property type="protein sequence ID" value="SHO81207.1"/>
    <property type="molecule type" value="Genomic_DNA"/>
</dbReference>
<organism evidence="3">
    <name type="scientific">hydrothermal vent metagenome</name>
    <dbReference type="NCBI Taxonomy" id="652676"/>
    <lineage>
        <taxon>unclassified sequences</taxon>
        <taxon>metagenomes</taxon>
        <taxon>ecological metagenomes</taxon>
    </lineage>
</organism>
<feature type="transmembrane region" description="Helical" evidence="1">
    <location>
        <begin position="6"/>
        <end position="27"/>
    </location>
</feature>
<dbReference type="PANTHER" id="PTHR42709">
    <property type="entry name" value="ALKALINE PHOSPHATASE LIKE PROTEIN"/>
    <property type="match status" value="1"/>
</dbReference>
<accession>A0A1W1EK48</accession>
<name>A0A1W1EK48_9ZZZZ</name>
<dbReference type="AlphaFoldDB" id="A0A1W1EK48"/>
<keyword evidence="1" id="KW-1133">Transmembrane helix</keyword>
<sequence>MDYIYLFFNALISATLFPLGSEALFIYDITQNLNITLLLLVATAGNSLGSIINYYTGYKGEEYLLEKNIINQSKIDKYKIYFDKYGAYTLIFAWLPIIGDPLTIIAGVLRYNLKIFIIVVTISKFLRYFFLLILIFENY</sequence>
<evidence type="ECO:0000256" key="1">
    <source>
        <dbReference type="SAM" id="Phobius"/>
    </source>
</evidence>
<keyword evidence="1" id="KW-0472">Membrane</keyword>
<proteinExistence type="predicted"/>